<reference evidence="1" key="1">
    <citation type="submission" date="2014-09" db="EMBL/GenBank/DDBJ databases">
        <authorList>
            <person name="Magalhaes I.L.F."/>
            <person name="Oliveira U."/>
            <person name="Santos F.R."/>
            <person name="Vidigal T.H.D.A."/>
            <person name="Brescovit A.D."/>
            <person name="Santos A.J."/>
        </authorList>
    </citation>
    <scope>NUCLEOTIDE SEQUENCE</scope>
    <source>
        <tissue evidence="1">Shoot tissue taken approximately 20 cm above the soil surface</tissue>
    </source>
</reference>
<accession>A0A0A9HE81</accession>
<dbReference type="AlphaFoldDB" id="A0A0A9HE81"/>
<evidence type="ECO:0000313" key="1">
    <source>
        <dbReference type="EMBL" id="JAE33131.1"/>
    </source>
</evidence>
<protein>
    <submittedName>
        <fullName evidence="1">Uncharacterized protein</fullName>
    </submittedName>
</protein>
<proteinExistence type="predicted"/>
<dbReference type="EMBL" id="GBRH01164765">
    <property type="protein sequence ID" value="JAE33131.1"/>
    <property type="molecule type" value="Transcribed_RNA"/>
</dbReference>
<organism evidence="1">
    <name type="scientific">Arundo donax</name>
    <name type="common">Giant reed</name>
    <name type="synonym">Donax arundinaceus</name>
    <dbReference type="NCBI Taxonomy" id="35708"/>
    <lineage>
        <taxon>Eukaryota</taxon>
        <taxon>Viridiplantae</taxon>
        <taxon>Streptophyta</taxon>
        <taxon>Embryophyta</taxon>
        <taxon>Tracheophyta</taxon>
        <taxon>Spermatophyta</taxon>
        <taxon>Magnoliopsida</taxon>
        <taxon>Liliopsida</taxon>
        <taxon>Poales</taxon>
        <taxon>Poaceae</taxon>
        <taxon>PACMAD clade</taxon>
        <taxon>Arundinoideae</taxon>
        <taxon>Arundineae</taxon>
        <taxon>Arundo</taxon>
    </lineage>
</organism>
<name>A0A0A9HE81_ARUDO</name>
<sequence length="29" mass="3469">MKQMSCHTHILIPLNKSKQVIRKHKNLNQ</sequence>
<reference evidence="1" key="2">
    <citation type="journal article" date="2015" name="Data Brief">
        <title>Shoot transcriptome of the giant reed, Arundo donax.</title>
        <authorList>
            <person name="Barrero R.A."/>
            <person name="Guerrero F.D."/>
            <person name="Moolhuijzen P."/>
            <person name="Goolsby J.A."/>
            <person name="Tidwell J."/>
            <person name="Bellgard S.E."/>
            <person name="Bellgard M.I."/>
        </authorList>
    </citation>
    <scope>NUCLEOTIDE SEQUENCE</scope>
    <source>
        <tissue evidence="1">Shoot tissue taken approximately 20 cm above the soil surface</tissue>
    </source>
</reference>